<dbReference type="AlphaFoldDB" id="A0A1F5Z118"/>
<dbReference type="Proteomes" id="UP000177354">
    <property type="component" value="Unassembled WGS sequence"/>
</dbReference>
<gene>
    <name evidence="3" type="ORF">A2777_00820</name>
</gene>
<reference evidence="3 4" key="1">
    <citation type="journal article" date="2016" name="Nat. Commun.">
        <title>Thousands of microbial genomes shed light on interconnected biogeochemical processes in an aquifer system.</title>
        <authorList>
            <person name="Anantharaman K."/>
            <person name="Brown C.T."/>
            <person name="Hug L.A."/>
            <person name="Sharon I."/>
            <person name="Castelle C.J."/>
            <person name="Probst A.J."/>
            <person name="Thomas B.C."/>
            <person name="Singh A."/>
            <person name="Wilkins M.J."/>
            <person name="Karaoz U."/>
            <person name="Brodie E.L."/>
            <person name="Williams K.H."/>
            <person name="Hubbard S.S."/>
            <person name="Banfield J.F."/>
        </authorList>
    </citation>
    <scope>NUCLEOTIDE SEQUENCE [LARGE SCALE GENOMIC DNA]</scope>
</reference>
<organism evidence="3 4">
    <name type="scientific">Candidatus Gottesmanbacteria bacterium RIFCSPHIGHO2_01_FULL_40_15</name>
    <dbReference type="NCBI Taxonomy" id="1798376"/>
    <lineage>
        <taxon>Bacteria</taxon>
        <taxon>Candidatus Gottesmaniibacteriota</taxon>
    </lineage>
</organism>
<proteinExistence type="predicted"/>
<name>A0A1F5Z118_9BACT</name>
<accession>A0A1F5Z118</accession>
<keyword evidence="2" id="KW-0472">Membrane</keyword>
<evidence type="ECO:0000313" key="3">
    <source>
        <dbReference type="EMBL" id="OGG06043.1"/>
    </source>
</evidence>
<evidence type="ECO:0000256" key="1">
    <source>
        <dbReference type="SAM" id="Coils"/>
    </source>
</evidence>
<keyword evidence="2" id="KW-0812">Transmembrane</keyword>
<keyword evidence="2" id="KW-1133">Transmembrane helix</keyword>
<dbReference type="EMBL" id="MFJF01000019">
    <property type="protein sequence ID" value="OGG06043.1"/>
    <property type="molecule type" value="Genomic_DNA"/>
</dbReference>
<comment type="caution">
    <text evidence="3">The sequence shown here is derived from an EMBL/GenBank/DDBJ whole genome shotgun (WGS) entry which is preliminary data.</text>
</comment>
<feature type="coiled-coil region" evidence="1">
    <location>
        <begin position="57"/>
        <end position="84"/>
    </location>
</feature>
<feature type="transmembrane region" description="Helical" evidence="2">
    <location>
        <begin position="18"/>
        <end position="39"/>
    </location>
</feature>
<evidence type="ECO:0000313" key="4">
    <source>
        <dbReference type="Proteomes" id="UP000177354"/>
    </source>
</evidence>
<keyword evidence="1" id="KW-0175">Coiled coil</keyword>
<protein>
    <submittedName>
        <fullName evidence="3">Uncharacterized protein</fullName>
    </submittedName>
</protein>
<evidence type="ECO:0000256" key="2">
    <source>
        <dbReference type="SAM" id="Phobius"/>
    </source>
</evidence>
<sequence>MEDQKISGHFNISTDKSLVVATFLAVILFIVLFTVVNIVNRNNGYTQTAIEATVPVSLEIKEDLNEMEEELSGFEAEFDEMSKSNLEPELDIDLTLEE</sequence>